<evidence type="ECO:0000313" key="1">
    <source>
        <dbReference type="EMBL" id="TRM55882.1"/>
    </source>
</evidence>
<keyword evidence="2" id="KW-1185">Reference proteome</keyword>
<dbReference type="STRING" id="97359.A0A550BTM0"/>
<name>A0A550BTM0_9AGAR</name>
<dbReference type="EMBL" id="VDMD01000089">
    <property type="protein sequence ID" value="TRM55882.1"/>
    <property type="molecule type" value="Genomic_DNA"/>
</dbReference>
<evidence type="ECO:0000313" key="2">
    <source>
        <dbReference type="Proteomes" id="UP000320762"/>
    </source>
</evidence>
<comment type="caution">
    <text evidence="1">The sequence shown here is derived from an EMBL/GenBank/DDBJ whole genome shotgun (WGS) entry which is preliminary data.</text>
</comment>
<dbReference type="Proteomes" id="UP000320762">
    <property type="component" value="Unassembled WGS sequence"/>
</dbReference>
<dbReference type="AlphaFoldDB" id="A0A550BTM0"/>
<gene>
    <name evidence="1" type="ORF">BD626DRAFT_576408</name>
</gene>
<organism evidence="1 2">
    <name type="scientific">Schizophyllum amplum</name>
    <dbReference type="NCBI Taxonomy" id="97359"/>
    <lineage>
        <taxon>Eukaryota</taxon>
        <taxon>Fungi</taxon>
        <taxon>Dikarya</taxon>
        <taxon>Basidiomycota</taxon>
        <taxon>Agaricomycotina</taxon>
        <taxon>Agaricomycetes</taxon>
        <taxon>Agaricomycetidae</taxon>
        <taxon>Agaricales</taxon>
        <taxon>Schizophyllaceae</taxon>
        <taxon>Schizophyllum</taxon>
    </lineage>
</organism>
<protein>
    <submittedName>
        <fullName evidence="1">Uncharacterized protein</fullName>
    </submittedName>
</protein>
<proteinExistence type="predicted"/>
<reference evidence="1 2" key="1">
    <citation type="journal article" date="2019" name="New Phytol.">
        <title>Comparative genomics reveals unique wood-decay strategies and fruiting body development in the Schizophyllaceae.</title>
        <authorList>
            <person name="Almasi E."/>
            <person name="Sahu N."/>
            <person name="Krizsan K."/>
            <person name="Balint B."/>
            <person name="Kovacs G.M."/>
            <person name="Kiss B."/>
            <person name="Cseklye J."/>
            <person name="Drula E."/>
            <person name="Henrissat B."/>
            <person name="Nagy I."/>
            <person name="Chovatia M."/>
            <person name="Adam C."/>
            <person name="LaButti K."/>
            <person name="Lipzen A."/>
            <person name="Riley R."/>
            <person name="Grigoriev I.V."/>
            <person name="Nagy L.G."/>
        </authorList>
    </citation>
    <scope>NUCLEOTIDE SEQUENCE [LARGE SCALE GENOMIC DNA]</scope>
    <source>
        <strain evidence="1 2">NL-1724</strain>
    </source>
</reference>
<sequence length="166" mass="18934">MHHDGDGVLNIVNCTHIVLKTLSLRGDSLVDQYPDRRPIYPSPSLWSVSAAISLLDERVVPLLTHINNQRHTIRELMDIVDQGLPLDRELKTRELRRQLKRAEEERDRAQATLLAAGGHIAADRENTFLRIPKSMPPYRRRKLFKLSSSMFSSSSMSRLSINALGR</sequence>
<accession>A0A550BTM0</accession>